<evidence type="ECO:0000313" key="3">
    <source>
        <dbReference type="Proteomes" id="UP000177376"/>
    </source>
</evidence>
<name>A0A1G1YKC0_9BACT</name>
<evidence type="ECO:0000256" key="1">
    <source>
        <dbReference type="SAM" id="Phobius"/>
    </source>
</evidence>
<gene>
    <name evidence="2" type="ORF">A3A02_01690</name>
</gene>
<organism evidence="2 3">
    <name type="scientific">Candidatus Buchananbacteria bacterium RIFCSPLOWO2_01_FULL_39_33</name>
    <dbReference type="NCBI Taxonomy" id="1797543"/>
    <lineage>
        <taxon>Bacteria</taxon>
        <taxon>Candidatus Buchananiibacteriota</taxon>
    </lineage>
</organism>
<feature type="transmembrane region" description="Helical" evidence="1">
    <location>
        <begin position="12"/>
        <end position="33"/>
    </location>
</feature>
<keyword evidence="1" id="KW-0812">Transmembrane</keyword>
<evidence type="ECO:0000313" key="2">
    <source>
        <dbReference type="EMBL" id="OGY52266.1"/>
    </source>
</evidence>
<feature type="transmembrane region" description="Helical" evidence="1">
    <location>
        <begin position="45"/>
        <end position="64"/>
    </location>
</feature>
<comment type="caution">
    <text evidence="2">The sequence shown here is derived from an EMBL/GenBank/DDBJ whole genome shotgun (WGS) entry which is preliminary data.</text>
</comment>
<feature type="transmembrane region" description="Helical" evidence="1">
    <location>
        <begin position="119"/>
        <end position="137"/>
    </location>
</feature>
<feature type="transmembrane region" description="Helical" evidence="1">
    <location>
        <begin position="76"/>
        <end position="99"/>
    </location>
</feature>
<reference evidence="2 3" key="1">
    <citation type="journal article" date="2016" name="Nat. Commun.">
        <title>Thousands of microbial genomes shed light on interconnected biogeochemical processes in an aquifer system.</title>
        <authorList>
            <person name="Anantharaman K."/>
            <person name="Brown C.T."/>
            <person name="Hug L.A."/>
            <person name="Sharon I."/>
            <person name="Castelle C.J."/>
            <person name="Probst A.J."/>
            <person name="Thomas B.C."/>
            <person name="Singh A."/>
            <person name="Wilkins M.J."/>
            <person name="Karaoz U."/>
            <person name="Brodie E.L."/>
            <person name="Williams K.H."/>
            <person name="Hubbard S.S."/>
            <person name="Banfield J.F."/>
        </authorList>
    </citation>
    <scope>NUCLEOTIDE SEQUENCE [LARGE SCALE GENOMIC DNA]</scope>
</reference>
<accession>A0A1G1YKC0</accession>
<protein>
    <submittedName>
        <fullName evidence="2">Uncharacterized protein</fullName>
    </submittedName>
</protein>
<dbReference type="EMBL" id="MHIM01000022">
    <property type="protein sequence ID" value="OGY52266.1"/>
    <property type="molecule type" value="Genomic_DNA"/>
</dbReference>
<keyword evidence="1" id="KW-1133">Transmembrane helix</keyword>
<proteinExistence type="predicted"/>
<keyword evidence="1" id="KW-0472">Membrane</keyword>
<sequence>MFLVKINYSPVRWGFLGAISIALTFYLVQVLGMQSWLAPVYFMKVKWYFVLPLILAFGIQLGLFRVMYQQAQRAGGVVAATGGVSITTMIACCLHNLVVALPFLGLTGVAVFFSAYQDYIFTFSILFALGGIIFMWQKYQKHRLHCRLNF</sequence>
<dbReference type="AlphaFoldDB" id="A0A1G1YKC0"/>
<dbReference type="Proteomes" id="UP000177376">
    <property type="component" value="Unassembled WGS sequence"/>
</dbReference>